<accession>A0ABD6CJL0</accession>
<reference evidence="2 3" key="1">
    <citation type="journal article" date="2019" name="Int. J. Syst. Evol. Microbiol.">
        <title>The Global Catalogue of Microorganisms (GCM) 10K type strain sequencing project: providing services to taxonomists for standard genome sequencing and annotation.</title>
        <authorList>
            <consortium name="The Broad Institute Genomics Platform"/>
            <consortium name="The Broad Institute Genome Sequencing Center for Infectious Disease"/>
            <person name="Wu L."/>
            <person name="Ma J."/>
        </authorList>
    </citation>
    <scope>NUCLEOTIDE SEQUENCE [LARGE SCALE GENOMIC DNA]</scope>
    <source>
        <strain evidence="2 3">CGMCC 1.12125</strain>
    </source>
</reference>
<dbReference type="Pfam" id="PF19099">
    <property type="entry name" value="DUF5786"/>
    <property type="match status" value="1"/>
</dbReference>
<name>A0ABD6CJL0_9EURY</name>
<feature type="domain" description="DUF5786" evidence="1">
    <location>
        <begin position="5"/>
        <end position="56"/>
    </location>
</feature>
<evidence type="ECO:0000313" key="3">
    <source>
        <dbReference type="Proteomes" id="UP001597119"/>
    </source>
</evidence>
<comment type="caution">
    <text evidence="2">The sequence shown here is derived from an EMBL/GenBank/DDBJ whole genome shotgun (WGS) entry which is preliminary data.</text>
</comment>
<sequence>MPMSMGTFDEMEFERREKLIAAVETESADERTRFEGHVEDEDASVDELLSQFNTLKEQRSG</sequence>
<dbReference type="InterPro" id="IPR043902">
    <property type="entry name" value="DUF5786"/>
</dbReference>
<evidence type="ECO:0000313" key="2">
    <source>
        <dbReference type="EMBL" id="MFD1589474.1"/>
    </source>
</evidence>
<dbReference type="AlphaFoldDB" id="A0ABD6CJL0"/>
<dbReference type="RefSeq" id="WP_247381039.1">
    <property type="nucleotide sequence ID" value="NZ_JALLGV010000009.1"/>
</dbReference>
<keyword evidence="3" id="KW-1185">Reference proteome</keyword>
<dbReference type="EMBL" id="JBHUDJ010000015">
    <property type="protein sequence ID" value="MFD1589474.1"/>
    <property type="molecule type" value="Genomic_DNA"/>
</dbReference>
<evidence type="ECO:0000259" key="1">
    <source>
        <dbReference type="Pfam" id="PF19099"/>
    </source>
</evidence>
<proteinExistence type="predicted"/>
<dbReference type="Proteomes" id="UP001597119">
    <property type="component" value="Unassembled WGS sequence"/>
</dbReference>
<gene>
    <name evidence="2" type="ORF">ACFR9U_21060</name>
</gene>
<protein>
    <submittedName>
        <fullName evidence="2">DUF5786 family protein</fullName>
    </submittedName>
</protein>
<organism evidence="2 3">
    <name type="scientific">Halorientalis brevis</name>
    <dbReference type="NCBI Taxonomy" id="1126241"/>
    <lineage>
        <taxon>Archaea</taxon>
        <taxon>Methanobacteriati</taxon>
        <taxon>Methanobacteriota</taxon>
        <taxon>Stenosarchaea group</taxon>
        <taxon>Halobacteria</taxon>
        <taxon>Halobacteriales</taxon>
        <taxon>Haloarculaceae</taxon>
        <taxon>Halorientalis</taxon>
    </lineage>
</organism>